<dbReference type="AlphaFoldDB" id="A0A833WKX3"/>
<keyword evidence="3" id="KW-1185">Reference proteome</keyword>
<gene>
    <name evidence="1" type="ORF">GN244_ATG07710</name>
    <name evidence="2" type="ORF">GN958_ATG17209</name>
</gene>
<dbReference type="EMBL" id="JAACNO010002359">
    <property type="protein sequence ID" value="KAF4133872.1"/>
    <property type="molecule type" value="Genomic_DNA"/>
</dbReference>
<accession>A0A833WKX3</accession>
<dbReference type="Proteomes" id="UP000704712">
    <property type="component" value="Unassembled WGS sequence"/>
</dbReference>
<evidence type="ECO:0000313" key="3">
    <source>
        <dbReference type="Proteomes" id="UP000602510"/>
    </source>
</evidence>
<dbReference type="EMBL" id="WSZM01000153">
    <property type="protein sequence ID" value="KAF4040055.1"/>
    <property type="molecule type" value="Genomic_DNA"/>
</dbReference>
<reference evidence="1" key="1">
    <citation type="submission" date="2020-04" db="EMBL/GenBank/DDBJ databases">
        <title>Hybrid Assembly of Korean Phytophthora infestans isolates.</title>
        <authorList>
            <person name="Prokchorchik M."/>
            <person name="Lee Y."/>
            <person name="Seo J."/>
            <person name="Cho J.-H."/>
            <person name="Park Y.-E."/>
            <person name="Jang D.-C."/>
            <person name="Im J.-S."/>
            <person name="Choi J.-G."/>
            <person name="Park H.-J."/>
            <person name="Lee G.-B."/>
            <person name="Lee Y.-G."/>
            <person name="Hong S.-Y."/>
            <person name="Cho K."/>
            <person name="Sohn K.H."/>
        </authorList>
    </citation>
    <scope>NUCLEOTIDE SEQUENCE</scope>
    <source>
        <strain evidence="1">KR_1_A1</strain>
        <strain evidence="2">KR_2_A2</strain>
    </source>
</reference>
<proteinExistence type="predicted"/>
<name>A0A833WKX3_PHYIN</name>
<evidence type="ECO:0000313" key="1">
    <source>
        <dbReference type="EMBL" id="KAF4040055.1"/>
    </source>
</evidence>
<sequence>MMSPDQPKKRKVCVKGMNERAHARFATTRVDLVTLPDDAQILADVAETVHTLYDEKQTKRKSLLAHVLQSQRSINEDEEYGEAKEKLLDVEVSDNRVTVSLKQHDVPRDFNMLIEYSHESARGVPSAFITLRGETIKPFFSLIFN</sequence>
<comment type="caution">
    <text evidence="1">The sequence shown here is derived from an EMBL/GenBank/DDBJ whole genome shotgun (WGS) entry which is preliminary data.</text>
</comment>
<dbReference type="Proteomes" id="UP000602510">
    <property type="component" value="Unassembled WGS sequence"/>
</dbReference>
<evidence type="ECO:0000313" key="2">
    <source>
        <dbReference type="EMBL" id="KAF4133872.1"/>
    </source>
</evidence>
<protein>
    <submittedName>
        <fullName evidence="1">Uncharacterized protein</fullName>
    </submittedName>
</protein>
<organism evidence="1 3">
    <name type="scientific">Phytophthora infestans</name>
    <name type="common">Potato late blight agent</name>
    <name type="synonym">Botrytis infestans</name>
    <dbReference type="NCBI Taxonomy" id="4787"/>
    <lineage>
        <taxon>Eukaryota</taxon>
        <taxon>Sar</taxon>
        <taxon>Stramenopiles</taxon>
        <taxon>Oomycota</taxon>
        <taxon>Peronosporomycetes</taxon>
        <taxon>Peronosporales</taxon>
        <taxon>Peronosporaceae</taxon>
        <taxon>Phytophthora</taxon>
    </lineage>
</organism>